<evidence type="ECO:0000256" key="2">
    <source>
        <dbReference type="PIRNR" id="PIRNR029218"/>
    </source>
</evidence>
<dbReference type="InterPro" id="IPR007712">
    <property type="entry name" value="RelE/ParE_toxin"/>
</dbReference>
<evidence type="ECO:0000313" key="3">
    <source>
        <dbReference type="EMBL" id="MFC3809374.1"/>
    </source>
</evidence>
<evidence type="ECO:0000313" key="4">
    <source>
        <dbReference type="Proteomes" id="UP001595616"/>
    </source>
</evidence>
<name>A0ABV7YRZ0_9BACT</name>
<proteinExistence type="inferred from homology"/>
<comment type="caution">
    <text evidence="3">The sequence shown here is derived from an EMBL/GenBank/DDBJ whole genome shotgun (WGS) entry which is preliminary data.</text>
</comment>
<dbReference type="Gene3D" id="3.30.2310.20">
    <property type="entry name" value="RelE-like"/>
    <property type="match status" value="1"/>
</dbReference>
<dbReference type="InterPro" id="IPR028344">
    <property type="entry name" value="ParE1/4"/>
</dbReference>
<comment type="similarity">
    <text evidence="2">Belongs to the RelE toxin family.</text>
</comment>
<dbReference type="PIRSF" id="PIRSF029218">
    <property type="entry name" value="ParE"/>
    <property type="match status" value="1"/>
</dbReference>
<reference evidence="4" key="1">
    <citation type="journal article" date="2019" name="Int. J. Syst. Evol. Microbiol.">
        <title>The Global Catalogue of Microorganisms (GCM) 10K type strain sequencing project: providing services to taxonomists for standard genome sequencing and annotation.</title>
        <authorList>
            <consortium name="The Broad Institute Genomics Platform"/>
            <consortium name="The Broad Institute Genome Sequencing Center for Infectious Disease"/>
            <person name="Wu L."/>
            <person name="Ma J."/>
        </authorList>
    </citation>
    <scope>NUCLEOTIDE SEQUENCE [LARGE SCALE GENOMIC DNA]</scope>
    <source>
        <strain evidence="4">CECT 7956</strain>
    </source>
</reference>
<dbReference type="Pfam" id="PF05016">
    <property type="entry name" value="ParE_toxin"/>
    <property type="match status" value="1"/>
</dbReference>
<sequence>MIQPYRISEKAINDLEKIWLYTYKKWSKVQADRYHNLIIDEIEFMVNNFNLSRKIDYIREGYRMTKVKSHLIFAKKSADNVIEIVRILHQKMDIENRLKD</sequence>
<keyword evidence="1" id="KW-1277">Toxin-antitoxin system</keyword>
<keyword evidence="4" id="KW-1185">Reference proteome</keyword>
<dbReference type="EMBL" id="JBHRYQ010000001">
    <property type="protein sequence ID" value="MFC3809374.1"/>
    <property type="molecule type" value="Genomic_DNA"/>
</dbReference>
<dbReference type="Proteomes" id="UP001595616">
    <property type="component" value="Unassembled WGS sequence"/>
</dbReference>
<organism evidence="3 4">
    <name type="scientific">Lacihabitans lacunae</name>
    <dbReference type="NCBI Taxonomy" id="1028214"/>
    <lineage>
        <taxon>Bacteria</taxon>
        <taxon>Pseudomonadati</taxon>
        <taxon>Bacteroidota</taxon>
        <taxon>Cytophagia</taxon>
        <taxon>Cytophagales</taxon>
        <taxon>Leadbetterellaceae</taxon>
        <taxon>Lacihabitans</taxon>
    </lineage>
</organism>
<gene>
    <name evidence="3" type="ORF">ACFOOI_01795</name>
</gene>
<protein>
    <recommendedName>
        <fullName evidence="2">Toxin</fullName>
    </recommendedName>
</protein>
<dbReference type="RefSeq" id="WP_379834345.1">
    <property type="nucleotide sequence ID" value="NZ_JBHRYQ010000001.1"/>
</dbReference>
<dbReference type="InterPro" id="IPR035093">
    <property type="entry name" value="RelE/ParE_toxin_dom_sf"/>
</dbReference>
<evidence type="ECO:0000256" key="1">
    <source>
        <dbReference type="ARBA" id="ARBA00022649"/>
    </source>
</evidence>
<accession>A0ABV7YRZ0</accession>